<keyword evidence="7 8" id="KW-0472">Membrane</keyword>
<sequence>MRTFLLAIQGVLEIVIILIVGYFLSKKSWFDINTADLFAKLVLNLSLPLNMIVNLTTFFKREDLIHSAKGLIIPFLSIVTSYIIGYILALIFKTNKHRRGLLAGMFSLSNSIFIGLPMSQALFGEIATPYTLLYYMANTTIWWTIGVYGIILDTQGKIDKGIFNMETLKRIFNPPFLGFLVGVILIFSNLKIPSFIFNSFKMIGNLTTPLSLFYVSIIIYQMGFKKFNLDKDTIITFIGRFIVTPLLVIILNHFIPLPKIMRDVFVIMSAMPVMVNSAIVSRIYGGDYEFAVVMITYTTLLSIVIMPFYMVLIKII</sequence>
<name>A0A7C3MIR9_DICTH</name>
<feature type="transmembrane region" description="Helical" evidence="8">
    <location>
        <begin position="132"/>
        <end position="151"/>
    </location>
</feature>
<comment type="subcellular location">
    <subcellularLocation>
        <location evidence="1">Cell membrane</location>
        <topology evidence="1">Multi-pass membrane protein</topology>
    </subcellularLocation>
</comment>
<evidence type="ECO:0000256" key="4">
    <source>
        <dbReference type="ARBA" id="ARBA00022475"/>
    </source>
</evidence>
<dbReference type="InterPro" id="IPR038770">
    <property type="entry name" value="Na+/solute_symporter_sf"/>
</dbReference>
<dbReference type="Pfam" id="PF03547">
    <property type="entry name" value="Mem_trans"/>
    <property type="match status" value="1"/>
</dbReference>
<evidence type="ECO:0000256" key="5">
    <source>
        <dbReference type="ARBA" id="ARBA00022692"/>
    </source>
</evidence>
<dbReference type="PANTHER" id="PTHR36838:SF1">
    <property type="entry name" value="SLR1864 PROTEIN"/>
    <property type="match status" value="1"/>
</dbReference>
<evidence type="ECO:0000256" key="7">
    <source>
        <dbReference type="ARBA" id="ARBA00023136"/>
    </source>
</evidence>
<feature type="transmembrane region" description="Helical" evidence="8">
    <location>
        <begin position="290"/>
        <end position="312"/>
    </location>
</feature>
<evidence type="ECO:0000256" key="8">
    <source>
        <dbReference type="SAM" id="Phobius"/>
    </source>
</evidence>
<dbReference type="InterPro" id="IPR004776">
    <property type="entry name" value="Mem_transp_PIN-like"/>
</dbReference>
<dbReference type="Gene3D" id="1.20.1530.20">
    <property type="match status" value="1"/>
</dbReference>
<accession>A0A7C3MIR9</accession>
<comment type="similarity">
    <text evidence="2">Belongs to the auxin efflux carrier (TC 2.A.69) family.</text>
</comment>
<feature type="transmembrane region" description="Helical" evidence="8">
    <location>
        <begin position="171"/>
        <end position="190"/>
    </location>
</feature>
<comment type="caution">
    <text evidence="9">The sequence shown here is derived from an EMBL/GenBank/DDBJ whole genome shotgun (WGS) entry which is preliminary data.</text>
</comment>
<feature type="transmembrane region" description="Helical" evidence="8">
    <location>
        <begin position="234"/>
        <end position="252"/>
    </location>
</feature>
<evidence type="ECO:0000256" key="3">
    <source>
        <dbReference type="ARBA" id="ARBA00022448"/>
    </source>
</evidence>
<keyword evidence="6 8" id="KW-1133">Transmembrane helix</keyword>
<evidence type="ECO:0000256" key="1">
    <source>
        <dbReference type="ARBA" id="ARBA00004651"/>
    </source>
</evidence>
<evidence type="ECO:0000313" key="9">
    <source>
        <dbReference type="EMBL" id="HFX12715.1"/>
    </source>
</evidence>
<dbReference type="GO" id="GO:0055085">
    <property type="term" value="P:transmembrane transport"/>
    <property type="evidence" value="ECO:0007669"/>
    <property type="project" value="InterPro"/>
</dbReference>
<feature type="transmembrane region" description="Helical" evidence="8">
    <location>
        <begin position="264"/>
        <end position="284"/>
    </location>
</feature>
<feature type="transmembrane region" description="Helical" evidence="8">
    <location>
        <begin position="202"/>
        <end position="222"/>
    </location>
</feature>
<evidence type="ECO:0000256" key="6">
    <source>
        <dbReference type="ARBA" id="ARBA00022989"/>
    </source>
</evidence>
<proteinExistence type="inferred from homology"/>
<keyword evidence="5 8" id="KW-0812">Transmembrane</keyword>
<gene>
    <name evidence="9" type="ORF">ENW00_00915</name>
</gene>
<dbReference type="EMBL" id="DTIN01000008">
    <property type="protein sequence ID" value="HFX12715.1"/>
    <property type="molecule type" value="Genomic_DNA"/>
</dbReference>
<reference evidence="9" key="1">
    <citation type="journal article" date="2020" name="mSystems">
        <title>Genome- and Community-Level Interaction Insights into Carbon Utilization and Element Cycling Functions of Hydrothermarchaeota in Hydrothermal Sediment.</title>
        <authorList>
            <person name="Zhou Z."/>
            <person name="Liu Y."/>
            <person name="Xu W."/>
            <person name="Pan J."/>
            <person name="Luo Z.H."/>
            <person name="Li M."/>
        </authorList>
    </citation>
    <scope>NUCLEOTIDE SEQUENCE [LARGE SCALE GENOMIC DNA]</scope>
    <source>
        <strain evidence="9">SpSt-81</strain>
    </source>
</reference>
<keyword evidence="3" id="KW-0813">Transport</keyword>
<protein>
    <submittedName>
        <fullName evidence="9">AEC family transporter</fullName>
    </submittedName>
</protein>
<feature type="transmembrane region" description="Helical" evidence="8">
    <location>
        <begin position="37"/>
        <end position="59"/>
    </location>
</feature>
<dbReference type="PANTHER" id="PTHR36838">
    <property type="entry name" value="AUXIN EFFLUX CARRIER FAMILY PROTEIN"/>
    <property type="match status" value="1"/>
</dbReference>
<dbReference type="GO" id="GO:0005886">
    <property type="term" value="C:plasma membrane"/>
    <property type="evidence" value="ECO:0007669"/>
    <property type="project" value="UniProtKB-SubCell"/>
</dbReference>
<keyword evidence="4" id="KW-1003">Cell membrane</keyword>
<dbReference type="AlphaFoldDB" id="A0A7C3MIR9"/>
<organism evidence="9">
    <name type="scientific">Dictyoglomus thermophilum</name>
    <dbReference type="NCBI Taxonomy" id="14"/>
    <lineage>
        <taxon>Bacteria</taxon>
        <taxon>Pseudomonadati</taxon>
        <taxon>Dictyoglomota</taxon>
        <taxon>Dictyoglomia</taxon>
        <taxon>Dictyoglomales</taxon>
        <taxon>Dictyoglomaceae</taxon>
        <taxon>Dictyoglomus</taxon>
    </lineage>
</organism>
<evidence type="ECO:0000256" key="2">
    <source>
        <dbReference type="ARBA" id="ARBA00010145"/>
    </source>
</evidence>
<feature type="transmembrane region" description="Helical" evidence="8">
    <location>
        <begin position="71"/>
        <end position="92"/>
    </location>
</feature>
<feature type="transmembrane region" description="Helical" evidence="8">
    <location>
        <begin position="6"/>
        <end position="25"/>
    </location>
</feature>